<organism evidence="1 2">
    <name type="scientific">Pelagicoccus albus</name>
    <dbReference type="NCBI Taxonomy" id="415222"/>
    <lineage>
        <taxon>Bacteria</taxon>
        <taxon>Pseudomonadati</taxon>
        <taxon>Verrucomicrobiota</taxon>
        <taxon>Opitutia</taxon>
        <taxon>Puniceicoccales</taxon>
        <taxon>Pelagicoccaceae</taxon>
        <taxon>Pelagicoccus</taxon>
    </lineage>
</organism>
<dbReference type="AlphaFoldDB" id="A0A7X1E7P5"/>
<dbReference type="RefSeq" id="WP_185659240.1">
    <property type="nucleotide sequence ID" value="NZ_CAWPOO010000006.1"/>
</dbReference>
<gene>
    <name evidence="1" type="ORF">H5P27_04795</name>
</gene>
<name>A0A7X1E7P5_9BACT</name>
<comment type="caution">
    <text evidence="1">The sequence shown here is derived from an EMBL/GenBank/DDBJ whole genome shotgun (WGS) entry which is preliminary data.</text>
</comment>
<dbReference type="EMBL" id="JACHVC010000006">
    <property type="protein sequence ID" value="MBC2605358.1"/>
    <property type="molecule type" value="Genomic_DNA"/>
</dbReference>
<dbReference type="Proteomes" id="UP000526501">
    <property type="component" value="Unassembled WGS sequence"/>
</dbReference>
<evidence type="ECO:0000313" key="1">
    <source>
        <dbReference type="EMBL" id="MBC2605358.1"/>
    </source>
</evidence>
<evidence type="ECO:0000313" key="2">
    <source>
        <dbReference type="Proteomes" id="UP000526501"/>
    </source>
</evidence>
<protein>
    <submittedName>
        <fullName evidence="1">Uncharacterized protein</fullName>
    </submittedName>
</protein>
<proteinExistence type="predicted"/>
<keyword evidence="2" id="KW-1185">Reference proteome</keyword>
<reference evidence="1 2" key="1">
    <citation type="submission" date="2020-07" db="EMBL/GenBank/DDBJ databases">
        <authorList>
            <person name="Feng X."/>
        </authorList>
    </citation>
    <scope>NUCLEOTIDE SEQUENCE [LARGE SCALE GENOMIC DNA]</scope>
    <source>
        <strain evidence="1 2">JCM23202</strain>
    </source>
</reference>
<sequence length="434" mass="49651">MRSLLYTTFKKASLVALFSIFTILPESLTAAPKARDFRDYYELEPITVTGQEIPITVFARNGSDRRYATKFAHKVVEVAYETLEGTPGPGLVIIGRSGETHPINLFEKFTEKAHAPGSNPELKKIAEELERSFEKWKEKLNFNPDEEQEDEDMPIDPRTLIDAFPMPLTPVAAQLYVMAWEDEFDPERFDLRLSELKVDDLQKQDFQDFKWVFYLPPRNSFNAVLKEVLPLAFEEGNLGPIKRVLARGAIATFKPIIKDAFEGLRKGVLYWSILNENEERFHPGDVEALGAVYIESQMPKGKLIGGDKQGRAIEAVKKQKLVNEEYAKDPFVAPEPLENYQITDFEDFVGTYGDEGHANRVFFIESDSLLWRKGDRDPIEFFPTAEGNFVTADKSATIEFSKADNSETYQVELRQVRARHTFFYKGEPEFENEA</sequence>
<accession>A0A7X1E7P5</accession>